<evidence type="ECO:0000313" key="3">
    <source>
        <dbReference type="EMBL" id="KIJ23846.1"/>
    </source>
</evidence>
<sequence length="206" mass="22810">MGGLYGALLLRYVYSFLCPGLFSSPPIPVPGPCSIVNNPSPFHAQNSISTFSSSNQIKNPLFRFDLPSLKFKLQVKAPKLQVSGSSPISYHIISNFTSTSTSNLSPLLSTIFSLNLSIDSSDSSTQLSIPFQAGTESAIESHSLIIVEVWLVGWLVVQWHPLRHLHLRPHHTTPSLRIRIEPHPPYQKGPIYLSTNQPPTERTKTK</sequence>
<accession>A0A0C9UEF4</accession>
<reference evidence="3 4" key="1">
    <citation type="submission" date="2014-06" db="EMBL/GenBank/DDBJ databases">
        <title>Evolutionary Origins and Diversification of the Mycorrhizal Mutualists.</title>
        <authorList>
            <consortium name="DOE Joint Genome Institute"/>
            <consortium name="Mycorrhizal Genomics Consortium"/>
            <person name="Kohler A."/>
            <person name="Kuo A."/>
            <person name="Nagy L.G."/>
            <person name="Floudas D."/>
            <person name="Copeland A."/>
            <person name="Barry K.W."/>
            <person name="Cichocki N."/>
            <person name="Veneault-Fourrey C."/>
            <person name="LaButti K."/>
            <person name="Lindquist E.A."/>
            <person name="Lipzen A."/>
            <person name="Lundell T."/>
            <person name="Morin E."/>
            <person name="Murat C."/>
            <person name="Riley R."/>
            <person name="Ohm R."/>
            <person name="Sun H."/>
            <person name="Tunlid A."/>
            <person name="Henrissat B."/>
            <person name="Grigoriev I.V."/>
            <person name="Hibbett D.S."/>
            <person name="Martin F."/>
        </authorList>
    </citation>
    <scope>NUCLEOTIDE SEQUENCE [LARGE SCALE GENOMIC DNA]</scope>
    <source>
        <strain evidence="3 4">SS14</strain>
    </source>
</reference>
<keyword evidence="4" id="KW-1185">Reference proteome</keyword>
<dbReference type="AlphaFoldDB" id="A0A0C9UEF4"/>
<feature type="region of interest" description="Disordered" evidence="1">
    <location>
        <begin position="176"/>
        <end position="206"/>
    </location>
</feature>
<protein>
    <submittedName>
        <fullName evidence="3">Uncharacterized protein</fullName>
    </submittedName>
</protein>
<dbReference type="HOGENOM" id="CLU_1161779_0_0_1"/>
<evidence type="ECO:0000313" key="4">
    <source>
        <dbReference type="Proteomes" id="UP000054279"/>
    </source>
</evidence>
<feature type="signal peptide" evidence="2">
    <location>
        <begin position="1"/>
        <end position="15"/>
    </location>
</feature>
<feature type="chain" id="PRO_5013357141" evidence="2">
    <location>
        <begin position="16"/>
        <end position="206"/>
    </location>
</feature>
<organism evidence="3 4">
    <name type="scientific">Sphaerobolus stellatus (strain SS14)</name>
    <dbReference type="NCBI Taxonomy" id="990650"/>
    <lineage>
        <taxon>Eukaryota</taxon>
        <taxon>Fungi</taxon>
        <taxon>Dikarya</taxon>
        <taxon>Basidiomycota</taxon>
        <taxon>Agaricomycotina</taxon>
        <taxon>Agaricomycetes</taxon>
        <taxon>Phallomycetidae</taxon>
        <taxon>Geastrales</taxon>
        <taxon>Sphaerobolaceae</taxon>
        <taxon>Sphaerobolus</taxon>
    </lineage>
</organism>
<gene>
    <name evidence="3" type="ORF">M422DRAFT_39412</name>
</gene>
<dbReference type="EMBL" id="KN837577">
    <property type="protein sequence ID" value="KIJ23846.1"/>
    <property type="molecule type" value="Genomic_DNA"/>
</dbReference>
<name>A0A0C9UEF4_SPHS4</name>
<keyword evidence="2" id="KW-0732">Signal</keyword>
<dbReference type="Proteomes" id="UP000054279">
    <property type="component" value="Unassembled WGS sequence"/>
</dbReference>
<evidence type="ECO:0000256" key="2">
    <source>
        <dbReference type="SAM" id="SignalP"/>
    </source>
</evidence>
<evidence type="ECO:0000256" key="1">
    <source>
        <dbReference type="SAM" id="MobiDB-lite"/>
    </source>
</evidence>
<proteinExistence type="predicted"/>